<dbReference type="AlphaFoldDB" id="A0A9X3MWR6"/>
<evidence type="ECO:0000313" key="2">
    <source>
        <dbReference type="EMBL" id="MDA0163887.1"/>
    </source>
</evidence>
<dbReference type="RefSeq" id="WP_270043134.1">
    <property type="nucleotide sequence ID" value="NZ_JAPDOD010000028.1"/>
</dbReference>
<organism evidence="2 3">
    <name type="scientific">Solirubrobacter ginsenosidimutans</name>
    <dbReference type="NCBI Taxonomy" id="490573"/>
    <lineage>
        <taxon>Bacteria</taxon>
        <taxon>Bacillati</taxon>
        <taxon>Actinomycetota</taxon>
        <taxon>Thermoleophilia</taxon>
        <taxon>Solirubrobacterales</taxon>
        <taxon>Solirubrobacteraceae</taxon>
        <taxon>Solirubrobacter</taxon>
    </lineage>
</organism>
<sequence length="103" mass="11380">MAEAEQPERLRGGREVTVDDVRQLVASATPHFAYQIRNRIQTLTKGLPADSPVRLYAEAEIAKMQSLGFTGEVRGTPEQPGMRELPSVNETEQPRYLKGAVDG</sequence>
<accession>A0A9X3MWR6</accession>
<dbReference type="EMBL" id="JAPDOD010000028">
    <property type="protein sequence ID" value="MDA0163887.1"/>
    <property type="molecule type" value="Genomic_DNA"/>
</dbReference>
<keyword evidence="3" id="KW-1185">Reference proteome</keyword>
<feature type="region of interest" description="Disordered" evidence="1">
    <location>
        <begin position="71"/>
        <end position="91"/>
    </location>
</feature>
<gene>
    <name evidence="2" type="ORF">OM076_26690</name>
</gene>
<comment type="caution">
    <text evidence="2">The sequence shown here is derived from an EMBL/GenBank/DDBJ whole genome shotgun (WGS) entry which is preliminary data.</text>
</comment>
<protein>
    <submittedName>
        <fullName evidence="2">Uncharacterized protein</fullName>
    </submittedName>
</protein>
<evidence type="ECO:0000256" key="1">
    <source>
        <dbReference type="SAM" id="MobiDB-lite"/>
    </source>
</evidence>
<dbReference type="Proteomes" id="UP001149140">
    <property type="component" value="Unassembled WGS sequence"/>
</dbReference>
<evidence type="ECO:0000313" key="3">
    <source>
        <dbReference type="Proteomes" id="UP001149140"/>
    </source>
</evidence>
<reference evidence="2" key="1">
    <citation type="submission" date="2022-10" db="EMBL/GenBank/DDBJ databases">
        <title>The WGS of Solirubrobacter ginsenosidimutans DSM 21036.</title>
        <authorList>
            <person name="Jiang Z."/>
        </authorList>
    </citation>
    <scope>NUCLEOTIDE SEQUENCE</scope>
    <source>
        <strain evidence="2">DSM 21036</strain>
    </source>
</reference>
<name>A0A9X3MWR6_9ACTN</name>
<proteinExistence type="predicted"/>